<dbReference type="AlphaFoldDB" id="A0A4V0YG52"/>
<dbReference type="EMBL" id="CP035493">
    <property type="protein sequence ID" value="QAY70001.1"/>
    <property type="molecule type" value="Genomic_DNA"/>
</dbReference>
<evidence type="ECO:0000313" key="1">
    <source>
        <dbReference type="EMBL" id="QAY70001.1"/>
    </source>
</evidence>
<name>A0A4V0YG52_9MICO</name>
<dbReference type="RefSeq" id="WP_129187514.1">
    <property type="nucleotide sequence ID" value="NZ_CP035493.1"/>
</dbReference>
<evidence type="ECO:0000313" key="2">
    <source>
        <dbReference type="Proteomes" id="UP000292118"/>
    </source>
</evidence>
<reference evidence="1 2" key="1">
    <citation type="submission" date="2019-01" db="EMBL/GenBank/DDBJ databases">
        <title>Genome sequencing of strain FW10M-9.</title>
        <authorList>
            <person name="Heo J."/>
            <person name="Kim S.-J."/>
            <person name="Kim J.-S."/>
            <person name="Hong S.-B."/>
            <person name="Kwon S.-W."/>
        </authorList>
    </citation>
    <scope>NUCLEOTIDE SEQUENCE [LARGE SCALE GENOMIC DNA]</scope>
    <source>
        <strain evidence="1 2">FW10M-9</strain>
    </source>
</reference>
<keyword evidence="2" id="KW-1185">Reference proteome</keyword>
<dbReference type="KEGG" id="xya:ET471_08125"/>
<sequence>MAATVVLPADPDVKHETATHAQVKDGHLHLYRGNPTSDLAAYAVAIYAPNAWISVTVEKNPRT</sequence>
<gene>
    <name evidence="1" type="ORF">ET471_08125</name>
</gene>
<accession>A0A4V0YG52</accession>
<organism evidence="1 2">
    <name type="scientific">Xylanimonas protaetiae</name>
    <dbReference type="NCBI Taxonomy" id="2509457"/>
    <lineage>
        <taxon>Bacteria</taxon>
        <taxon>Bacillati</taxon>
        <taxon>Actinomycetota</taxon>
        <taxon>Actinomycetes</taxon>
        <taxon>Micrococcales</taxon>
        <taxon>Promicromonosporaceae</taxon>
        <taxon>Xylanimonas</taxon>
    </lineage>
</organism>
<dbReference type="Proteomes" id="UP000292118">
    <property type="component" value="Chromosome"/>
</dbReference>
<protein>
    <submittedName>
        <fullName evidence="1">Uncharacterized protein</fullName>
    </submittedName>
</protein>
<proteinExistence type="predicted"/>